<name>A0A1M5VVX4_9RHOB</name>
<evidence type="ECO:0000313" key="1">
    <source>
        <dbReference type="EMBL" id="SHH79405.1"/>
    </source>
</evidence>
<protein>
    <submittedName>
        <fullName evidence="1">Uncharacterized protein</fullName>
    </submittedName>
</protein>
<dbReference type="Proteomes" id="UP000184221">
    <property type="component" value="Unassembled WGS sequence"/>
</dbReference>
<proteinExistence type="predicted"/>
<gene>
    <name evidence="1" type="ORF">SAMN05443551_3110</name>
</gene>
<evidence type="ECO:0000313" key="2">
    <source>
        <dbReference type="Proteomes" id="UP000184221"/>
    </source>
</evidence>
<organism evidence="1 2">
    <name type="scientific">Marivita hallyeonensis</name>
    <dbReference type="NCBI Taxonomy" id="996342"/>
    <lineage>
        <taxon>Bacteria</taxon>
        <taxon>Pseudomonadati</taxon>
        <taxon>Pseudomonadota</taxon>
        <taxon>Alphaproteobacteria</taxon>
        <taxon>Rhodobacterales</taxon>
        <taxon>Roseobacteraceae</taxon>
        <taxon>Marivita</taxon>
    </lineage>
</organism>
<dbReference type="STRING" id="996342.SAMN05443551_3110"/>
<dbReference type="OrthoDB" id="9775358at2"/>
<reference evidence="1 2" key="1">
    <citation type="submission" date="2016-11" db="EMBL/GenBank/DDBJ databases">
        <authorList>
            <person name="Jaros S."/>
            <person name="Januszkiewicz K."/>
            <person name="Wedrychowicz H."/>
        </authorList>
    </citation>
    <scope>NUCLEOTIDE SEQUENCE [LARGE SCALE GENOMIC DNA]</scope>
    <source>
        <strain evidence="1 2">DSM 29431</strain>
    </source>
</reference>
<sequence length="156" mass="17848">MEILIDALLDWIADHSDYVTEDLPHPVVLQLTPEELTTEYYTGVAHLMPEDGVDERLNALYAATDGAYGTIYLRAAAGFDESEHFEDPTENPLWREVLLHELVHHVQWQSGEAQTWHCPAQGERVAYHLGGIYLAESHVWDPMGNRAFWAHMYSRC</sequence>
<accession>A0A1M5VVX4</accession>
<dbReference type="RefSeq" id="WP_072778888.1">
    <property type="nucleotide sequence ID" value="NZ_FQXC01000004.1"/>
</dbReference>
<keyword evidence="2" id="KW-1185">Reference proteome</keyword>
<dbReference type="EMBL" id="FQXC01000004">
    <property type="protein sequence ID" value="SHH79405.1"/>
    <property type="molecule type" value="Genomic_DNA"/>
</dbReference>
<dbReference type="AlphaFoldDB" id="A0A1M5VVX4"/>